<gene>
    <name evidence="1" type="ordered locus">Os05g0179050</name>
    <name evidence="1" type="ORF">OSNPB_050179050</name>
</gene>
<dbReference type="EMBL" id="AP014961">
    <property type="protein sequence ID" value="BAS92545.1"/>
    <property type="molecule type" value="Genomic_DNA"/>
</dbReference>
<keyword evidence="2" id="KW-1185">Reference proteome</keyword>
<reference evidence="2" key="1">
    <citation type="journal article" date="2005" name="Nature">
        <title>The map-based sequence of the rice genome.</title>
        <authorList>
            <consortium name="International rice genome sequencing project (IRGSP)"/>
            <person name="Matsumoto T."/>
            <person name="Wu J."/>
            <person name="Kanamori H."/>
            <person name="Katayose Y."/>
            <person name="Fujisawa M."/>
            <person name="Namiki N."/>
            <person name="Mizuno H."/>
            <person name="Yamamoto K."/>
            <person name="Antonio B.A."/>
            <person name="Baba T."/>
            <person name="Sakata K."/>
            <person name="Nagamura Y."/>
            <person name="Aoki H."/>
            <person name="Arikawa K."/>
            <person name="Arita K."/>
            <person name="Bito T."/>
            <person name="Chiden Y."/>
            <person name="Fujitsuka N."/>
            <person name="Fukunaka R."/>
            <person name="Hamada M."/>
            <person name="Harada C."/>
            <person name="Hayashi A."/>
            <person name="Hijishita S."/>
            <person name="Honda M."/>
            <person name="Hosokawa S."/>
            <person name="Ichikawa Y."/>
            <person name="Idonuma A."/>
            <person name="Iijima M."/>
            <person name="Ikeda M."/>
            <person name="Ikeno M."/>
            <person name="Ito K."/>
            <person name="Ito S."/>
            <person name="Ito T."/>
            <person name="Ito Y."/>
            <person name="Ito Y."/>
            <person name="Iwabuchi A."/>
            <person name="Kamiya K."/>
            <person name="Karasawa W."/>
            <person name="Kurita K."/>
            <person name="Katagiri S."/>
            <person name="Kikuta A."/>
            <person name="Kobayashi H."/>
            <person name="Kobayashi N."/>
            <person name="Machita K."/>
            <person name="Maehara T."/>
            <person name="Masukawa M."/>
            <person name="Mizubayashi T."/>
            <person name="Mukai Y."/>
            <person name="Nagasaki H."/>
            <person name="Nagata Y."/>
            <person name="Naito S."/>
            <person name="Nakashima M."/>
            <person name="Nakama Y."/>
            <person name="Nakamichi Y."/>
            <person name="Nakamura M."/>
            <person name="Meguro A."/>
            <person name="Negishi M."/>
            <person name="Ohta I."/>
            <person name="Ohta T."/>
            <person name="Okamoto M."/>
            <person name="Ono N."/>
            <person name="Saji S."/>
            <person name="Sakaguchi M."/>
            <person name="Sakai K."/>
            <person name="Shibata M."/>
            <person name="Shimokawa T."/>
            <person name="Song J."/>
            <person name="Takazaki Y."/>
            <person name="Terasawa K."/>
            <person name="Tsugane M."/>
            <person name="Tsuji K."/>
            <person name="Ueda S."/>
            <person name="Waki K."/>
            <person name="Yamagata H."/>
            <person name="Yamamoto M."/>
            <person name="Yamamoto S."/>
            <person name="Yamane H."/>
            <person name="Yoshiki S."/>
            <person name="Yoshihara R."/>
            <person name="Yukawa K."/>
            <person name="Zhong H."/>
            <person name="Yano M."/>
            <person name="Yuan Q."/>
            <person name="Ouyang S."/>
            <person name="Liu J."/>
            <person name="Jones K.M."/>
            <person name="Gansberger K."/>
            <person name="Moffat K."/>
            <person name="Hill J."/>
            <person name="Bera J."/>
            <person name="Fadrosh D."/>
            <person name="Jin S."/>
            <person name="Johri S."/>
            <person name="Kim M."/>
            <person name="Overton L."/>
            <person name="Reardon M."/>
            <person name="Tsitrin T."/>
            <person name="Vuong H."/>
            <person name="Weaver B."/>
            <person name="Ciecko A."/>
            <person name="Tallon L."/>
            <person name="Jackson J."/>
            <person name="Pai G."/>
            <person name="Aken S.V."/>
            <person name="Utterback T."/>
            <person name="Reidmuller S."/>
            <person name="Feldblyum T."/>
            <person name="Hsiao J."/>
            <person name="Zismann V."/>
            <person name="Iobst S."/>
            <person name="de Vazeille A.R."/>
            <person name="Buell C.R."/>
            <person name="Ying K."/>
            <person name="Li Y."/>
            <person name="Lu T."/>
            <person name="Huang Y."/>
            <person name="Zhao Q."/>
            <person name="Feng Q."/>
            <person name="Zhang L."/>
            <person name="Zhu J."/>
            <person name="Weng Q."/>
            <person name="Mu J."/>
            <person name="Lu Y."/>
            <person name="Fan D."/>
            <person name="Liu Y."/>
            <person name="Guan J."/>
            <person name="Zhang Y."/>
            <person name="Yu S."/>
            <person name="Liu X."/>
            <person name="Zhang Y."/>
            <person name="Hong G."/>
            <person name="Han B."/>
            <person name="Choisne N."/>
            <person name="Demange N."/>
            <person name="Orjeda G."/>
            <person name="Samain S."/>
            <person name="Cattolico L."/>
            <person name="Pelletier E."/>
            <person name="Couloux A."/>
            <person name="Segurens B."/>
            <person name="Wincker P."/>
            <person name="D'Hont A."/>
            <person name="Scarpelli C."/>
            <person name="Weissenbach J."/>
            <person name="Salanoubat M."/>
            <person name="Quetier F."/>
            <person name="Yu Y."/>
            <person name="Kim H.R."/>
            <person name="Rambo T."/>
            <person name="Currie J."/>
            <person name="Collura K."/>
            <person name="Luo M."/>
            <person name="Yang T."/>
            <person name="Ammiraju J.S.S."/>
            <person name="Engler F."/>
            <person name="Soderlund C."/>
            <person name="Wing R.A."/>
            <person name="Palmer L.E."/>
            <person name="de la Bastide M."/>
            <person name="Spiegel L."/>
            <person name="Nascimento L."/>
            <person name="Zutavern T."/>
            <person name="O'Shaughnessy A."/>
            <person name="Dike S."/>
            <person name="Dedhia N."/>
            <person name="Preston R."/>
            <person name="Balija V."/>
            <person name="McCombie W.R."/>
            <person name="Chow T."/>
            <person name="Chen H."/>
            <person name="Chung M."/>
            <person name="Chen C."/>
            <person name="Shaw J."/>
            <person name="Wu H."/>
            <person name="Hsiao K."/>
            <person name="Chao Y."/>
            <person name="Chu M."/>
            <person name="Cheng C."/>
            <person name="Hour A."/>
            <person name="Lee P."/>
            <person name="Lin S."/>
            <person name="Lin Y."/>
            <person name="Liou J."/>
            <person name="Liu S."/>
            <person name="Hsing Y."/>
            <person name="Raghuvanshi S."/>
            <person name="Mohanty A."/>
            <person name="Bharti A.K."/>
            <person name="Gaur A."/>
            <person name="Gupta V."/>
            <person name="Kumar D."/>
            <person name="Ravi V."/>
            <person name="Vij S."/>
            <person name="Kapur A."/>
            <person name="Khurana P."/>
            <person name="Khurana P."/>
            <person name="Khurana J.P."/>
            <person name="Tyagi A.K."/>
            <person name="Gaikwad K."/>
            <person name="Singh A."/>
            <person name="Dalal V."/>
            <person name="Srivastava S."/>
            <person name="Dixit A."/>
            <person name="Pal A.K."/>
            <person name="Ghazi I.A."/>
            <person name="Yadav M."/>
            <person name="Pandit A."/>
            <person name="Bhargava A."/>
            <person name="Sureshbabu K."/>
            <person name="Batra K."/>
            <person name="Sharma T.R."/>
            <person name="Mohapatra T."/>
            <person name="Singh N.K."/>
            <person name="Messing J."/>
            <person name="Nelson A.B."/>
            <person name="Fuks G."/>
            <person name="Kavchok S."/>
            <person name="Keizer G."/>
            <person name="Linton E."/>
            <person name="Llaca V."/>
            <person name="Song R."/>
            <person name="Tanyolac B."/>
            <person name="Young S."/>
            <person name="Ho-Il K."/>
            <person name="Hahn J.H."/>
            <person name="Sangsakoo G."/>
            <person name="Vanavichit A."/>
            <person name="de Mattos Luiz.A.T."/>
            <person name="Zimmer P.D."/>
            <person name="Malone G."/>
            <person name="Dellagostin O."/>
            <person name="de Oliveira A.C."/>
            <person name="Bevan M."/>
            <person name="Bancroft I."/>
            <person name="Minx P."/>
            <person name="Cordum H."/>
            <person name="Wilson R."/>
            <person name="Cheng Z."/>
            <person name="Jin W."/>
            <person name="Jiang J."/>
            <person name="Leong S.A."/>
            <person name="Iwama H."/>
            <person name="Gojobori T."/>
            <person name="Itoh T."/>
            <person name="Niimura Y."/>
            <person name="Fujii Y."/>
            <person name="Habara T."/>
            <person name="Sakai H."/>
            <person name="Sato Y."/>
            <person name="Wilson G."/>
            <person name="Kumar K."/>
            <person name="McCouch S."/>
            <person name="Juretic N."/>
            <person name="Hoen D."/>
            <person name="Wright S."/>
            <person name="Bruskiewich R."/>
            <person name="Bureau T."/>
            <person name="Miyao A."/>
            <person name="Hirochika H."/>
            <person name="Nishikawa T."/>
            <person name="Kadowaki K."/>
            <person name="Sugiura M."/>
            <person name="Burr B."/>
            <person name="Sasaki T."/>
        </authorList>
    </citation>
    <scope>NUCLEOTIDE SEQUENCE [LARGE SCALE GENOMIC DNA]</scope>
    <source>
        <strain evidence="2">cv. Nipponbare</strain>
    </source>
</reference>
<name>A0A0N7KK89_ORYSJ</name>
<reference evidence="1 2" key="2">
    <citation type="journal article" date="2013" name="Plant Cell Physiol.">
        <title>Rice Annotation Project Database (RAP-DB): an integrative and interactive database for rice genomics.</title>
        <authorList>
            <person name="Sakai H."/>
            <person name="Lee S.S."/>
            <person name="Tanaka T."/>
            <person name="Numa H."/>
            <person name="Kim J."/>
            <person name="Kawahara Y."/>
            <person name="Wakimoto H."/>
            <person name="Yang C.C."/>
            <person name="Iwamoto M."/>
            <person name="Abe T."/>
            <person name="Yamada Y."/>
            <person name="Muto A."/>
            <person name="Inokuchi H."/>
            <person name="Ikemura T."/>
            <person name="Matsumoto T."/>
            <person name="Sasaki T."/>
            <person name="Itoh T."/>
        </authorList>
    </citation>
    <scope>NUCLEOTIDE SEQUENCE [LARGE SCALE GENOMIC DNA]</scope>
    <source>
        <strain evidence="2">cv. Nipponbare</strain>
    </source>
</reference>
<dbReference type="PaxDb" id="39947-A0A0N7KK89"/>
<dbReference type="Gramene" id="Os05t0179050-00">
    <property type="protein sequence ID" value="Os05t0179050-00"/>
    <property type="gene ID" value="Os05g0179050"/>
</dbReference>
<sequence length="135" mass="14828">MAGALVETPSISALQRGHSAFILSHLSTQSLWKKCAQGSSRRSSLSTYLAKQMQQTASSAEMTRSLFVPAATTPTPTSFPSPSRVFFDLNLHVPKALIVSALAPLFWFRSSRNPKIEIMQGRQQHINAQRMKGIA</sequence>
<accession>A0A0N7KK89</accession>
<organism evidence="1 2">
    <name type="scientific">Oryza sativa subsp. japonica</name>
    <name type="common">Rice</name>
    <dbReference type="NCBI Taxonomy" id="39947"/>
    <lineage>
        <taxon>Eukaryota</taxon>
        <taxon>Viridiplantae</taxon>
        <taxon>Streptophyta</taxon>
        <taxon>Embryophyta</taxon>
        <taxon>Tracheophyta</taxon>
        <taxon>Spermatophyta</taxon>
        <taxon>Magnoliopsida</taxon>
        <taxon>Liliopsida</taxon>
        <taxon>Poales</taxon>
        <taxon>Poaceae</taxon>
        <taxon>BOP clade</taxon>
        <taxon>Oryzoideae</taxon>
        <taxon>Oryzeae</taxon>
        <taxon>Oryzinae</taxon>
        <taxon>Oryza</taxon>
        <taxon>Oryza sativa</taxon>
    </lineage>
</organism>
<dbReference type="InParanoid" id="A0A0N7KK89"/>
<evidence type="ECO:0000313" key="2">
    <source>
        <dbReference type="Proteomes" id="UP000059680"/>
    </source>
</evidence>
<dbReference type="Proteomes" id="UP000059680">
    <property type="component" value="Chromosome 5"/>
</dbReference>
<evidence type="ECO:0000313" key="1">
    <source>
        <dbReference type="EMBL" id="BAS92545.1"/>
    </source>
</evidence>
<reference evidence="1 2" key="3">
    <citation type="journal article" date="2013" name="Rice">
        <title>Improvement of the Oryza sativa Nipponbare reference genome using next generation sequence and optical map data.</title>
        <authorList>
            <person name="Kawahara Y."/>
            <person name="de la Bastide M."/>
            <person name="Hamilton J.P."/>
            <person name="Kanamori H."/>
            <person name="McCombie W.R."/>
            <person name="Ouyang S."/>
            <person name="Schwartz D.C."/>
            <person name="Tanaka T."/>
            <person name="Wu J."/>
            <person name="Zhou S."/>
            <person name="Childs K.L."/>
            <person name="Davidson R.M."/>
            <person name="Lin H."/>
            <person name="Quesada-Ocampo L."/>
            <person name="Vaillancourt B."/>
            <person name="Sakai H."/>
            <person name="Lee S.S."/>
            <person name="Kim J."/>
            <person name="Numa H."/>
            <person name="Itoh T."/>
            <person name="Buell C.R."/>
            <person name="Matsumoto T."/>
        </authorList>
    </citation>
    <scope>NUCLEOTIDE SEQUENCE [LARGE SCALE GENOMIC DNA]</scope>
    <source>
        <strain evidence="2">cv. Nipponbare</strain>
    </source>
</reference>
<dbReference type="AlphaFoldDB" id="A0A0N7KK89"/>
<proteinExistence type="predicted"/>
<protein>
    <submittedName>
        <fullName evidence="1">Os05g0179050 protein</fullName>
    </submittedName>
</protein>